<feature type="non-terminal residue" evidence="14">
    <location>
        <position position="206"/>
    </location>
</feature>
<keyword evidence="6" id="KW-0378">Hydrolase</keyword>
<dbReference type="Gene3D" id="3.40.720.10">
    <property type="entry name" value="Alkaline Phosphatase, subunit A"/>
    <property type="match status" value="1"/>
</dbReference>
<gene>
    <name evidence="14" type="ORF">BDK51DRAFT_27457</name>
</gene>
<evidence type="ECO:0000256" key="8">
    <source>
        <dbReference type="ARBA" id="ARBA00022842"/>
    </source>
</evidence>
<dbReference type="PANTHER" id="PTHR11596">
    <property type="entry name" value="ALKALINE PHOSPHATASE"/>
    <property type="match status" value="1"/>
</dbReference>
<feature type="active site" description="Phosphoserine intermediate" evidence="9">
    <location>
        <position position="139"/>
    </location>
</feature>
<organism evidence="14 15">
    <name type="scientific">Blyttiomyces helicus</name>
    <dbReference type="NCBI Taxonomy" id="388810"/>
    <lineage>
        <taxon>Eukaryota</taxon>
        <taxon>Fungi</taxon>
        <taxon>Fungi incertae sedis</taxon>
        <taxon>Chytridiomycota</taxon>
        <taxon>Chytridiomycota incertae sedis</taxon>
        <taxon>Chytridiomycetes</taxon>
        <taxon>Chytridiomycetes incertae sedis</taxon>
        <taxon>Blyttiomyces</taxon>
    </lineage>
</organism>
<feature type="transmembrane region" description="Helical" evidence="13">
    <location>
        <begin position="64"/>
        <end position="85"/>
    </location>
</feature>
<feature type="compositionally biased region" description="Basic and acidic residues" evidence="12">
    <location>
        <begin position="1"/>
        <end position="12"/>
    </location>
</feature>
<evidence type="ECO:0000256" key="4">
    <source>
        <dbReference type="ARBA" id="ARBA00022553"/>
    </source>
</evidence>
<dbReference type="EC" id="3.1.3.1" evidence="3"/>
<keyword evidence="8 10" id="KW-0460">Magnesium</keyword>
<evidence type="ECO:0000256" key="1">
    <source>
        <dbReference type="ARBA" id="ARBA00001947"/>
    </source>
</evidence>
<dbReference type="Proteomes" id="UP000269721">
    <property type="component" value="Unassembled WGS sequence"/>
</dbReference>
<dbReference type="GO" id="GO:0004035">
    <property type="term" value="F:alkaline phosphatase activity"/>
    <property type="evidence" value="ECO:0007669"/>
    <property type="project" value="UniProtKB-EC"/>
</dbReference>
<dbReference type="PRINTS" id="PR00113">
    <property type="entry name" value="ALKPHPHTASE"/>
</dbReference>
<dbReference type="OrthoDB" id="7392499at2759"/>
<evidence type="ECO:0000256" key="7">
    <source>
        <dbReference type="ARBA" id="ARBA00022833"/>
    </source>
</evidence>
<reference evidence="15" key="1">
    <citation type="journal article" date="2018" name="Nat. Microbiol.">
        <title>Leveraging single-cell genomics to expand the fungal tree of life.</title>
        <authorList>
            <person name="Ahrendt S.R."/>
            <person name="Quandt C.A."/>
            <person name="Ciobanu D."/>
            <person name="Clum A."/>
            <person name="Salamov A."/>
            <person name="Andreopoulos B."/>
            <person name="Cheng J.F."/>
            <person name="Woyke T."/>
            <person name="Pelin A."/>
            <person name="Henrissat B."/>
            <person name="Reynolds N.K."/>
            <person name="Benny G.L."/>
            <person name="Smith M.E."/>
            <person name="James T.Y."/>
            <person name="Grigoriev I.V."/>
        </authorList>
    </citation>
    <scope>NUCLEOTIDE SEQUENCE [LARGE SCALE GENOMIC DNA]</scope>
</reference>
<name>A0A4P9W937_9FUNG</name>
<accession>A0A4P9W937</accession>
<keyword evidence="15" id="KW-1185">Reference proteome</keyword>
<dbReference type="SUPFAM" id="SSF53649">
    <property type="entry name" value="Alkaline phosphatase-like"/>
    <property type="match status" value="1"/>
</dbReference>
<dbReference type="EMBL" id="KZ996565">
    <property type="protein sequence ID" value="RKO88662.1"/>
    <property type="molecule type" value="Genomic_DNA"/>
</dbReference>
<keyword evidence="5 10" id="KW-0479">Metal-binding</keyword>
<protein>
    <recommendedName>
        <fullName evidence="3">alkaline phosphatase</fullName>
        <ecNumber evidence="3">3.1.3.1</ecNumber>
    </recommendedName>
</protein>
<evidence type="ECO:0000313" key="14">
    <source>
        <dbReference type="EMBL" id="RKO88662.1"/>
    </source>
</evidence>
<evidence type="ECO:0000256" key="9">
    <source>
        <dbReference type="PIRSR" id="PIRSR601952-1"/>
    </source>
</evidence>
<evidence type="ECO:0000256" key="13">
    <source>
        <dbReference type="SAM" id="Phobius"/>
    </source>
</evidence>
<comment type="similarity">
    <text evidence="2 11">Belongs to the alkaline phosphatase family.</text>
</comment>
<keyword evidence="13" id="KW-1133">Transmembrane helix</keyword>
<proteinExistence type="inferred from homology"/>
<feature type="binding site" evidence="10">
    <location>
        <position position="190"/>
    </location>
    <ligand>
        <name>Mg(2+)</name>
        <dbReference type="ChEBI" id="CHEBI:18420"/>
    </ligand>
</feature>
<dbReference type="Pfam" id="PF00245">
    <property type="entry name" value="Alk_phosphatase"/>
    <property type="match status" value="1"/>
</dbReference>
<comment type="cofactor">
    <cofactor evidence="1">
        <name>Zn(2+)</name>
        <dbReference type="ChEBI" id="CHEBI:29105"/>
    </cofactor>
</comment>
<feature type="region of interest" description="Disordered" evidence="12">
    <location>
        <begin position="1"/>
        <end position="32"/>
    </location>
</feature>
<dbReference type="GO" id="GO:0000329">
    <property type="term" value="C:fungal-type vacuole membrane"/>
    <property type="evidence" value="ECO:0007669"/>
    <property type="project" value="TreeGrafter"/>
</dbReference>
<dbReference type="InterPro" id="IPR001952">
    <property type="entry name" value="Alkaline_phosphatase"/>
</dbReference>
<keyword evidence="7" id="KW-0862">Zinc</keyword>
<keyword evidence="13" id="KW-0812">Transmembrane</keyword>
<evidence type="ECO:0000256" key="3">
    <source>
        <dbReference type="ARBA" id="ARBA00012647"/>
    </source>
</evidence>
<dbReference type="GO" id="GO:0046872">
    <property type="term" value="F:metal ion binding"/>
    <property type="evidence" value="ECO:0007669"/>
    <property type="project" value="UniProtKB-KW"/>
</dbReference>
<evidence type="ECO:0000256" key="11">
    <source>
        <dbReference type="RuleBase" id="RU003946"/>
    </source>
</evidence>
<evidence type="ECO:0000256" key="6">
    <source>
        <dbReference type="ARBA" id="ARBA00022801"/>
    </source>
</evidence>
<comment type="cofactor">
    <cofactor evidence="10">
        <name>Mg(2+)</name>
        <dbReference type="ChEBI" id="CHEBI:18420"/>
    </cofactor>
    <text evidence="10">Binds 1 Mg(2+) ion.</text>
</comment>
<evidence type="ECO:0000313" key="15">
    <source>
        <dbReference type="Proteomes" id="UP000269721"/>
    </source>
</evidence>
<dbReference type="PROSITE" id="PS00123">
    <property type="entry name" value="ALKALINE_PHOSPHATASE"/>
    <property type="match status" value="1"/>
</dbReference>
<evidence type="ECO:0000256" key="10">
    <source>
        <dbReference type="PIRSR" id="PIRSR601952-2"/>
    </source>
</evidence>
<feature type="binding site" evidence="10">
    <location>
        <position position="192"/>
    </location>
    <ligand>
        <name>Mg(2+)</name>
        <dbReference type="ChEBI" id="CHEBI:18420"/>
    </ligand>
</feature>
<evidence type="ECO:0000256" key="2">
    <source>
        <dbReference type="ARBA" id="ARBA00005984"/>
    </source>
</evidence>
<dbReference type="AlphaFoldDB" id="A0A4P9W937"/>
<keyword evidence="4" id="KW-0597">Phosphoprotein</keyword>
<dbReference type="InterPro" id="IPR017850">
    <property type="entry name" value="Alkaline_phosphatase_core_sf"/>
</dbReference>
<sequence length="206" mass="21539">MVRTPAEDESRQKLLAGNPPQHGTIHSDDDEGCQETTATLQSEDSFSFCGASVFLPKATRQRTLAYLGAVALVAVFVSAVAVVYARRGAISGFGPASETLARNYYQATHDVPYNHQLPLDTILVGSSRTRSSSSLVTDSAAGATAFSCGVKTYNGAIGVFPDGRPCGTVLEAAKAIGYHTGLVATSRITHATPASFASHVSSRGDE</sequence>
<evidence type="ECO:0000256" key="12">
    <source>
        <dbReference type="SAM" id="MobiDB-lite"/>
    </source>
</evidence>
<keyword evidence="13" id="KW-0472">Membrane</keyword>
<dbReference type="PANTHER" id="PTHR11596:SF5">
    <property type="entry name" value="ALKALINE PHOSPHATASE"/>
    <property type="match status" value="1"/>
</dbReference>
<evidence type="ECO:0000256" key="5">
    <source>
        <dbReference type="ARBA" id="ARBA00022723"/>
    </source>
</evidence>
<dbReference type="InterPro" id="IPR018299">
    <property type="entry name" value="Alkaline_phosphatase_AS"/>
</dbReference>